<feature type="compositionally biased region" description="Basic and acidic residues" evidence="2">
    <location>
        <begin position="146"/>
        <end position="158"/>
    </location>
</feature>
<dbReference type="InterPro" id="IPR033120">
    <property type="entry name" value="HOTDOG_ACOT"/>
</dbReference>
<evidence type="ECO:0000313" key="5">
    <source>
        <dbReference type="Proteomes" id="UP001596417"/>
    </source>
</evidence>
<evidence type="ECO:0000259" key="3">
    <source>
        <dbReference type="PROSITE" id="PS51770"/>
    </source>
</evidence>
<dbReference type="AlphaFoldDB" id="A0ABD5YK11"/>
<keyword evidence="5" id="KW-1185">Reference proteome</keyword>
<dbReference type="EMBL" id="JBHTAX010000001">
    <property type="protein sequence ID" value="MFC7189561.1"/>
    <property type="molecule type" value="Genomic_DNA"/>
</dbReference>
<dbReference type="PANTHER" id="PTHR11049">
    <property type="entry name" value="ACYL COENZYME A THIOESTER HYDROLASE"/>
    <property type="match status" value="1"/>
</dbReference>
<feature type="domain" description="HotDog ACOT-type" evidence="3">
    <location>
        <begin position="14"/>
        <end position="126"/>
    </location>
</feature>
<comment type="caution">
    <text evidence="4">The sequence shown here is derived from an EMBL/GenBank/DDBJ whole genome shotgun (WGS) entry which is preliminary data.</text>
</comment>
<keyword evidence="1 4" id="KW-0378">Hydrolase</keyword>
<accession>A0ABD5YK11</accession>
<dbReference type="EC" id="3.1.2.20" evidence="4"/>
<feature type="region of interest" description="Disordered" evidence="2">
    <location>
        <begin position="146"/>
        <end position="165"/>
    </location>
</feature>
<evidence type="ECO:0000256" key="1">
    <source>
        <dbReference type="ARBA" id="ARBA00022801"/>
    </source>
</evidence>
<dbReference type="RefSeq" id="WP_248905660.1">
    <property type="nucleotide sequence ID" value="NZ_CP109979.1"/>
</dbReference>
<dbReference type="InterPro" id="IPR040170">
    <property type="entry name" value="Cytosol_ACT"/>
</dbReference>
<protein>
    <submittedName>
        <fullName evidence="4">Acyl-CoA thioesterase</fullName>
        <ecNumber evidence="4">3.1.2.20</ecNumber>
    </submittedName>
</protein>
<dbReference type="GO" id="GO:0047617">
    <property type="term" value="F:fatty acyl-CoA hydrolase activity"/>
    <property type="evidence" value="ECO:0007669"/>
    <property type="project" value="UniProtKB-EC"/>
</dbReference>
<dbReference type="PROSITE" id="PS51770">
    <property type="entry name" value="HOTDOG_ACOT"/>
    <property type="match status" value="1"/>
</dbReference>
<dbReference type="CDD" id="cd03442">
    <property type="entry name" value="BFIT_BACH"/>
    <property type="match status" value="1"/>
</dbReference>
<evidence type="ECO:0000313" key="4">
    <source>
        <dbReference type="EMBL" id="MFC7189561.1"/>
    </source>
</evidence>
<organism evidence="4 5">
    <name type="scientific">Halocatena marina</name>
    <dbReference type="NCBI Taxonomy" id="2934937"/>
    <lineage>
        <taxon>Archaea</taxon>
        <taxon>Methanobacteriati</taxon>
        <taxon>Methanobacteriota</taxon>
        <taxon>Stenosarchaea group</taxon>
        <taxon>Halobacteria</taxon>
        <taxon>Halobacteriales</taxon>
        <taxon>Natronomonadaceae</taxon>
        <taxon>Halocatena</taxon>
    </lineage>
</organism>
<dbReference type="SUPFAM" id="SSF54637">
    <property type="entry name" value="Thioesterase/thiol ester dehydrase-isomerase"/>
    <property type="match status" value="1"/>
</dbReference>
<dbReference type="Pfam" id="PF03061">
    <property type="entry name" value="4HBT"/>
    <property type="match status" value="1"/>
</dbReference>
<reference evidence="4 5" key="1">
    <citation type="journal article" date="2019" name="Int. J. Syst. Evol. Microbiol.">
        <title>The Global Catalogue of Microorganisms (GCM) 10K type strain sequencing project: providing services to taxonomists for standard genome sequencing and annotation.</title>
        <authorList>
            <consortium name="The Broad Institute Genomics Platform"/>
            <consortium name="The Broad Institute Genome Sequencing Center for Infectious Disease"/>
            <person name="Wu L."/>
            <person name="Ma J."/>
        </authorList>
    </citation>
    <scope>NUCLEOTIDE SEQUENCE [LARGE SCALE GENOMIC DNA]</scope>
    <source>
        <strain evidence="4 5">RDMS1</strain>
    </source>
</reference>
<dbReference type="GeneID" id="76199124"/>
<dbReference type="InterPro" id="IPR006683">
    <property type="entry name" value="Thioestr_dom"/>
</dbReference>
<proteinExistence type="predicted"/>
<evidence type="ECO:0000256" key="2">
    <source>
        <dbReference type="SAM" id="MobiDB-lite"/>
    </source>
</evidence>
<dbReference type="Proteomes" id="UP001596417">
    <property type="component" value="Unassembled WGS sequence"/>
</dbReference>
<gene>
    <name evidence="4" type="ORF">ACFQL7_06640</name>
</gene>
<dbReference type="InterPro" id="IPR029069">
    <property type="entry name" value="HotDog_dom_sf"/>
</dbReference>
<name>A0ABD5YK11_9EURY</name>
<dbReference type="Gene3D" id="3.10.129.10">
    <property type="entry name" value="Hotdog Thioesterase"/>
    <property type="match status" value="1"/>
</dbReference>
<dbReference type="PANTHER" id="PTHR11049:SF24">
    <property type="entry name" value="CYTOSOLIC ACYL COENZYME A THIOESTER HYDROLASE"/>
    <property type="match status" value="1"/>
</dbReference>
<sequence>MQNQHALEGSTTLQDSYTEMSEILMPNHTNNLGRALGGAILHWMDICGAIAARRYSRRQVVTAAMDHVDFIAPIELGDVVVITGYVFDTGRTSMDVKVDVHAERPSNGEINETASSFFNFVALDSDESPAPVPAIHCPTAAEKALRDTALEERSERRRGLAIQSE</sequence>